<reference evidence="1" key="2">
    <citation type="submission" date="2023-06" db="EMBL/GenBank/DDBJ databases">
        <authorList>
            <person name="Ma L."/>
            <person name="Liu K.-W."/>
            <person name="Li Z."/>
            <person name="Hsiao Y.-Y."/>
            <person name="Qi Y."/>
            <person name="Fu T."/>
            <person name="Tang G."/>
            <person name="Zhang D."/>
            <person name="Sun W.-H."/>
            <person name="Liu D.-K."/>
            <person name="Li Y."/>
            <person name="Chen G.-Z."/>
            <person name="Liu X.-D."/>
            <person name="Liao X.-Y."/>
            <person name="Jiang Y.-T."/>
            <person name="Yu X."/>
            <person name="Hao Y."/>
            <person name="Huang J."/>
            <person name="Zhao X.-W."/>
            <person name="Ke S."/>
            <person name="Chen Y.-Y."/>
            <person name="Wu W.-L."/>
            <person name="Hsu J.-L."/>
            <person name="Lin Y.-F."/>
            <person name="Huang M.-D."/>
            <person name="Li C.-Y."/>
            <person name="Huang L."/>
            <person name="Wang Z.-W."/>
            <person name="Zhao X."/>
            <person name="Zhong W.-Y."/>
            <person name="Peng D.-H."/>
            <person name="Ahmad S."/>
            <person name="Lan S."/>
            <person name="Zhang J.-S."/>
            <person name="Tsai W.-C."/>
            <person name="Van De Peer Y."/>
            <person name="Liu Z.-J."/>
        </authorList>
    </citation>
    <scope>NUCLEOTIDE SEQUENCE</scope>
    <source>
        <strain evidence="1">CP</strain>
        <tissue evidence="1">Leaves</tissue>
    </source>
</reference>
<gene>
    <name evidence="1" type="ORF">QJS10_CPA10g01405</name>
</gene>
<accession>A0AAV9DXI2</accession>
<evidence type="ECO:0000313" key="2">
    <source>
        <dbReference type="Proteomes" id="UP001180020"/>
    </source>
</evidence>
<dbReference type="Proteomes" id="UP001180020">
    <property type="component" value="Unassembled WGS sequence"/>
</dbReference>
<evidence type="ECO:0000313" key="1">
    <source>
        <dbReference type="EMBL" id="KAK1306027.1"/>
    </source>
</evidence>
<keyword evidence="2" id="KW-1185">Reference proteome</keyword>
<name>A0AAV9DXI2_ACOCL</name>
<reference evidence="1" key="1">
    <citation type="journal article" date="2023" name="Nat. Commun.">
        <title>Diploid and tetraploid genomes of Acorus and the evolution of monocots.</title>
        <authorList>
            <person name="Ma L."/>
            <person name="Liu K.W."/>
            <person name="Li Z."/>
            <person name="Hsiao Y.Y."/>
            <person name="Qi Y."/>
            <person name="Fu T."/>
            <person name="Tang G.D."/>
            <person name="Zhang D."/>
            <person name="Sun W.H."/>
            <person name="Liu D.K."/>
            <person name="Li Y."/>
            <person name="Chen G.Z."/>
            <person name="Liu X.D."/>
            <person name="Liao X.Y."/>
            <person name="Jiang Y.T."/>
            <person name="Yu X."/>
            <person name="Hao Y."/>
            <person name="Huang J."/>
            <person name="Zhao X.W."/>
            <person name="Ke S."/>
            <person name="Chen Y.Y."/>
            <person name="Wu W.L."/>
            <person name="Hsu J.L."/>
            <person name="Lin Y.F."/>
            <person name="Huang M.D."/>
            <person name="Li C.Y."/>
            <person name="Huang L."/>
            <person name="Wang Z.W."/>
            <person name="Zhao X."/>
            <person name="Zhong W.Y."/>
            <person name="Peng D.H."/>
            <person name="Ahmad S."/>
            <person name="Lan S."/>
            <person name="Zhang J.S."/>
            <person name="Tsai W.C."/>
            <person name="Van de Peer Y."/>
            <person name="Liu Z.J."/>
        </authorList>
    </citation>
    <scope>NUCLEOTIDE SEQUENCE</scope>
    <source>
        <strain evidence="1">CP</strain>
    </source>
</reference>
<dbReference type="AlphaFoldDB" id="A0AAV9DXI2"/>
<proteinExistence type="predicted"/>
<protein>
    <submittedName>
        <fullName evidence="1">Uncharacterized protein</fullName>
    </submittedName>
</protein>
<sequence length="145" mass="16450">MGWAGQMDNIKEVHPTVTMKGAKGKGPAKDTKEVLKPLDGRLSRLKERRKNKSLKHKEVNNGFMEGIMGRQFIKHFRRKPWKHGFNPTAPQGPSLTFLMDPAGTVRSTPDGSYWGRHSERRLLWEPSQTCPMAPTGAIPRQYIKS</sequence>
<organism evidence="1 2">
    <name type="scientific">Acorus calamus</name>
    <name type="common">Sweet flag</name>
    <dbReference type="NCBI Taxonomy" id="4465"/>
    <lineage>
        <taxon>Eukaryota</taxon>
        <taxon>Viridiplantae</taxon>
        <taxon>Streptophyta</taxon>
        <taxon>Embryophyta</taxon>
        <taxon>Tracheophyta</taxon>
        <taxon>Spermatophyta</taxon>
        <taxon>Magnoliopsida</taxon>
        <taxon>Liliopsida</taxon>
        <taxon>Acoraceae</taxon>
        <taxon>Acorus</taxon>
    </lineage>
</organism>
<comment type="caution">
    <text evidence="1">The sequence shown here is derived from an EMBL/GenBank/DDBJ whole genome shotgun (WGS) entry which is preliminary data.</text>
</comment>
<dbReference type="EMBL" id="JAUJYO010000010">
    <property type="protein sequence ID" value="KAK1306027.1"/>
    <property type="molecule type" value="Genomic_DNA"/>
</dbReference>